<protein>
    <submittedName>
        <fullName evidence="1">Uncharacterized protein</fullName>
    </submittedName>
</protein>
<dbReference type="Proteomes" id="UP000233551">
    <property type="component" value="Unassembled WGS sequence"/>
</dbReference>
<evidence type="ECO:0000313" key="2">
    <source>
        <dbReference type="Proteomes" id="UP000233551"/>
    </source>
</evidence>
<accession>A0A2I0HNI7</accession>
<sequence>MSPISPCVVWTNVQATRRLESRFCLVWTFGVEFSAPRLPIDLCASLHLFWRSYCPVSDCWLVVLGRGPLAREDLGTLTGVFSVCPEGLEVLGDYCEVLRDPRGLCFSWKYPKARWEAFVTTET</sequence>
<gene>
    <name evidence="1" type="ORF">CRG98_046320</name>
</gene>
<name>A0A2I0HNI7_PUNGR</name>
<reference evidence="1 2" key="1">
    <citation type="submission" date="2017-11" db="EMBL/GenBank/DDBJ databases">
        <title>De-novo sequencing of pomegranate (Punica granatum L.) genome.</title>
        <authorList>
            <person name="Akparov Z."/>
            <person name="Amiraslanov A."/>
            <person name="Hajiyeva S."/>
            <person name="Abbasov M."/>
            <person name="Kaur K."/>
            <person name="Hamwieh A."/>
            <person name="Solovyev V."/>
            <person name="Salamov A."/>
            <person name="Braich B."/>
            <person name="Kosarev P."/>
            <person name="Mahmoud A."/>
            <person name="Hajiyev E."/>
            <person name="Babayeva S."/>
            <person name="Izzatullayeva V."/>
            <person name="Mammadov A."/>
            <person name="Mammadov A."/>
            <person name="Sharifova S."/>
            <person name="Ojaghi J."/>
            <person name="Eynullazada K."/>
            <person name="Bayramov B."/>
            <person name="Abdulazimova A."/>
            <person name="Shahmuradov I."/>
        </authorList>
    </citation>
    <scope>NUCLEOTIDE SEQUENCE [LARGE SCALE GENOMIC DNA]</scope>
    <source>
        <strain evidence="2">cv. AG2017</strain>
        <tissue evidence="1">Leaf</tissue>
    </source>
</reference>
<evidence type="ECO:0000313" key="1">
    <source>
        <dbReference type="EMBL" id="PKI33289.1"/>
    </source>
</evidence>
<proteinExistence type="predicted"/>
<keyword evidence="2" id="KW-1185">Reference proteome</keyword>
<dbReference type="EMBL" id="PGOL01006786">
    <property type="protein sequence ID" value="PKI33289.1"/>
    <property type="molecule type" value="Genomic_DNA"/>
</dbReference>
<organism evidence="1 2">
    <name type="scientific">Punica granatum</name>
    <name type="common">Pomegranate</name>
    <dbReference type="NCBI Taxonomy" id="22663"/>
    <lineage>
        <taxon>Eukaryota</taxon>
        <taxon>Viridiplantae</taxon>
        <taxon>Streptophyta</taxon>
        <taxon>Embryophyta</taxon>
        <taxon>Tracheophyta</taxon>
        <taxon>Spermatophyta</taxon>
        <taxon>Magnoliopsida</taxon>
        <taxon>eudicotyledons</taxon>
        <taxon>Gunneridae</taxon>
        <taxon>Pentapetalae</taxon>
        <taxon>rosids</taxon>
        <taxon>malvids</taxon>
        <taxon>Myrtales</taxon>
        <taxon>Lythraceae</taxon>
        <taxon>Punica</taxon>
    </lineage>
</organism>
<dbReference type="AlphaFoldDB" id="A0A2I0HNI7"/>
<comment type="caution">
    <text evidence="1">The sequence shown here is derived from an EMBL/GenBank/DDBJ whole genome shotgun (WGS) entry which is preliminary data.</text>
</comment>